<dbReference type="CDD" id="cd03250">
    <property type="entry name" value="ABCC_MRP_domain1"/>
    <property type="match status" value="1"/>
</dbReference>
<keyword evidence="8 13" id="KW-1133">Transmembrane helix</keyword>
<dbReference type="GO" id="GO:0016887">
    <property type="term" value="F:ATP hydrolysis activity"/>
    <property type="evidence" value="ECO:0007669"/>
    <property type="project" value="InterPro"/>
</dbReference>
<evidence type="ECO:0000256" key="13">
    <source>
        <dbReference type="SAM" id="Phobius"/>
    </source>
</evidence>
<evidence type="ECO:0000259" key="15">
    <source>
        <dbReference type="PROSITE" id="PS50929"/>
    </source>
</evidence>
<feature type="transmembrane region" description="Helical" evidence="13">
    <location>
        <begin position="43"/>
        <end position="65"/>
    </location>
</feature>
<evidence type="ECO:0000313" key="16">
    <source>
        <dbReference type="EnsemblMetazoa" id="XP_038069145.1"/>
    </source>
</evidence>
<dbReference type="RefSeq" id="XP_038069145.1">
    <property type="nucleotide sequence ID" value="XM_038213217.1"/>
</dbReference>
<evidence type="ECO:0000256" key="12">
    <source>
        <dbReference type="SAM" id="MobiDB-lite"/>
    </source>
</evidence>
<dbReference type="InterPro" id="IPR017871">
    <property type="entry name" value="ABC_transporter-like_CS"/>
</dbReference>
<feature type="domain" description="ABC transmembrane type-1" evidence="15">
    <location>
        <begin position="1031"/>
        <end position="1313"/>
    </location>
</feature>
<evidence type="ECO:0000259" key="14">
    <source>
        <dbReference type="PROSITE" id="PS50893"/>
    </source>
</evidence>
<proteinExistence type="inferred from homology"/>
<reference evidence="16" key="1">
    <citation type="submission" date="2022-11" db="UniProtKB">
        <authorList>
            <consortium name="EnsemblMetazoa"/>
        </authorList>
    </citation>
    <scope>IDENTIFICATION</scope>
</reference>
<dbReference type="PRINTS" id="PR01092">
    <property type="entry name" value="SULFNYLUREAR"/>
</dbReference>
<feature type="transmembrane region" description="Helical" evidence="13">
    <location>
        <begin position="1145"/>
        <end position="1163"/>
    </location>
</feature>
<evidence type="ECO:0000256" key="7">
    <source>
        <dbReference type="ARBA" id="ARBA00022840"/>
    </source>
</evidence>
<dbReference type="PANTHER" id="PTHR24223">
    <property type="entry name" value="ATP-BINDING CASSETTE SUB-FAMILY C"/>
    <property type="match status" value="1"/>
</dbReference>
<dbReference type="SMART" id="SM00382">
    <property type="entry name" value="AAA"/>
    <property type="match status" value="2"/>
</dbReference>
<organism evidence="16 17">
    <name type="scientific">Patiria miniata</name>
    <name type="common">Bat star</name>
    <name type="synonym">Asterina miniata</name>
    <dbReference type="NCBI Taxonomy" id="46514"/>
    <lineage>
        <taxon>Eukaryota</taxon>
        <taxon>Metazoa</taxon>
        <taxon>Echinodermata</taxon>
        <taxon>Eleutherozoa</taxon>
        <taxon>Asterozoa</taxon>
        <taxon>Asteroidea</taxon>
        <taxon>Valvatacea</taxon>
        <taxon>Valvatida</taxon>
        <taxon>Asterinidae</taxon>
        <taxon>Patiria</taxon>
    </lineage>
</organism>
<feature type="transmembrane region" description="Helical" evidence="13">
    <location>
        <begin position="1025"/>
        <end position="1051"/>
    </location>
</feature>
<dbReference type="CDD" id="cd18602">
    <property type="entry name" value="ABC_6TM_SUR1_D2_like"/>
    <property type="match status" value="1"/>
</dbReference>
<dbReference type="InterPro" id="IPR011527">
    <property type="entry name" value="ABC1_TM_dom"/>
</dbReference>
<dbReference type="GO" id="GO:0006813">
    <property type="term" value="P:potassium ion transport"/>
    <property type="evidence" value="ECO:0007669"/>
    <property type="project" value="InterPro"/>
</dbReference>
<dbReference type="GeneID" id="119738353"/>
<comment type="similarity">
    <text evidence="2">Belongs to the ABC transporter superfamily. ABCC family. Conjugate transporter (TC 3.A.1.208) subfamily.</text>
</comment>
<feature type="domain" description="ABC transporter" evidence="14">
    <location>
        <begin position="717"/>
        <end position="942"/>
    </location>
</feature>
<feature type="domain" description="ABC transmembrane type-1" evidence="15">
    <location>
        <begin position="309"/>
        <end position="608"/>
    </location>
</feature>
<dbReference type="GO" id="GO:0008281">
    <property type="term" value="F:sulfonylurea receptor activity"/>
    <property type="evidence" value="ECO:0007669"/>
    <property type="project" value="InterPro"/>
</dbReference>
<feature type="compositionally biased region" description="Basic and acidic residues" evidence="12">
    <location>
        <begin position="675"/>
        <end position="689"/>
    </location>
</feature>
<evidence type="ECO:0000256" key="5">
    <source>
        <dbReference type="ARBA" id="ARBA00022737"/>
    </source>
</evidence>
<feature type="transmembrane region" description="Helical" evidence="13">
    <location>
        <begin position="1071"/>
        <end position="1100"/>
    </location>
</feature>
<feature type="transmembrane region" description="Helical" evidence="13">
    <location>
        <begin position="176"/>
        <end position="195"/>
    </location>
</feature>
<dbReference type="OrthoDB" id="6500128at2759"/>
<feature type="transmembrane region" description="Helical" evidence="13">
    <location>
        <begin position="1260"/>
        <end position="1280"/>
    </location>
</feature>
<dbReference type="GO" id="GO:0140359">
    <property type="term" value="F:ABC-type transporter activity"/>
    <property type="evidence" value="ECO:0007669"/>
    <property type="project" value="InterPro"/>
</dbReference>
<keyword evidence="10" id="KW-0675">Receptor</keyword>
<feature type="transmembrane region" description="Helical" evidence="13">
    <location>
        <begin position="467"/>
        <end position="488"/>
    </location>
</feature>
<feature type="transmembrane region" description="Helical" evidence="13">
    <location>
        <begin position="540"/>
        <end position="568"/>
    </location>
</feature>
<evidence type="ECO:0000256" key="6">
    <source>
        <dbReference type="ARBA" id="ARBA00022741"/>
    </source>
</evidence>
<evidence type="ECO:0000256" key="8">
    <source>
        <dbReference type="ARBA" id="ARBA00022989"/>
    </source>
</evidence>
<dbReference type="InterPro" id="IPR027417">
    <property type="entry name" value="P-loop_NTPase"/>
</dbReference>
<dbReference type="SUPFAM" id="SSF90123">
    <property type="entry name" value="ABC transporter transmembrane region"/>
    <property type="match status" value="2"/>
</dbReference>
<evidence type="ECO:0000256" key="2">
    <source>
        <dbReference type="ARBA" id="ARBA00009726"/>
    </source>
</evidence>
<dbReference type="SUPFAM" id="SSF52540">
    <property type="entry name" value="P-loop containing nucleoside triphosphate hydrolases"/>
    <property type="match status" value="2"/>
</dbReference>
<keyword evidence="11" id="KW-0325">Glycoprotein</keyword>
<dbReference type="CDD" id="cd03244">
    <property type="entry name" value="ABCC_MRP_domain2"/>
    <property type="match status" value="1"/>
</dbReference>
<dbReference type="GO" id="GO:0005524">
    <property type="term" value="F:ATP binding"/>
    <property type="evidence" value="ECO:0007669"/>
    <property type="project" value="UniProtKB-KW"/>
</dbReference>
<evidence type="ECO:0000313" key="17">
    <source>
        <dbReference type="Proteomes" id="UP000887568"/>
    </source>
</evidence>
<dbReference type="FunFam" id="3.40.50.300:FF:000163">
    <property type="entry name" value="Multidrug resistance-associated protein member 4"/>
    <property type="match status" value="1"/>
</dbReference>
<keyword evidence="6" id="KW-0547">Nucleotide-binding</keyword>
<dbReference type="Pfam" id="PF00664">
    <property type="entry name" value="ABC_membrane"/>
    <property type="match status" value="2"/>
</dbReference>
<evidence type="ECO:0000256" key="4">
    <source>
        <dbReference type="ARBA" id="ARBA00022692"/>
    </source>
</evidence>
<keyword evidence="3" id="KW-0813">Transport</keyword>
<dbReference type="InterPro" id="IPR050173">
    <property type="entry name" value="ABC_transporter_C-like"/>
</dbReference>
<name>A0A914AYC3_PATMI</name>
<evidence type="ECO:0000256" key="3">
    <source>
        <dbReference type="ARBA" id="ARBA00022448"/>
    </source>
</evidence>
<feature type="transmembrane region" description="Helical" evidence="13">
    <location>
        <begin position="588"/>
        <end position="611"/>
    </location>
</feature>
<evidence type="ECO:0000256" key="9">
    <source>
        <dbReference type="ARBA" id="ARBA00023136"/>
    </source>
</evidence>
<keyword evidence="7" id="KW-0067">ATP-binding</keyword>
<protein>
    <submittedName>
        <fullName evidence="16">Uncharacterized protein</fullName>
    </submittedName>
</protein>
<feature type="domain" description="ABC transporter" evidence="14">
    <location>
        <begin position="1347"/>
        <end position="1581"/>
    </location>
</feature>
<dbReference type="FunFam" id="1.20.1560.10:FF:000006">
    <property type="entry name" value="ATP-binding cassette, sub-family C (CFTR/MRP), member 9"/>
    <property type="match status" value="1"/>
</dbReference>
<feature type="transmembrane region" description="Helical" evidence="13">
    <location>
        <begin position="115"/>
        <end position="134"/>
    </location>
</feature>
<keyword evidence="9 13" id="KW-0472">Membrane</keyword>
<dbReference type="PROSITE" id="PS00211">
    <property type="entry name" value="ABC_TRANSPORTER_1"/>
    <property type="match status" value="2"/>
</dbReference>
<evidence type="ECO:0000256" key="10">
    <source>
        <dbReference type="ARBA" id="ARBA00023170"/>
    </source>
</evidence>
<dbReference type="FunFam" id="3.40.50.300:FF:002366">
    <property type="entry name" value="Uncharacterized protein"/>
    <property type="match status" value="1"/>
</dbReference>
<evidence type="ECO:0000256" key="11">
    <source>
        <dbReference type="ARBA" id="ARBA00023180"/>
    </source>
</evidence>
<feature type="transmembrane region" description="Helical" evidence="13">
    <location>
        <begin position="146"/>
        <end position="164"/>
    </location>
</feature>
<dbReference type="Proteomes" id="UP000887568">
    <property type="component" value="Unplaced"/>
</dbReference>
<feature type="transmembrane region" description="Helical" evidence="13">
    <location>
        <begin position="77"/>
        <end position="95"/>
    </location>
</feature>
<dbReference type="GO" id="GO:0032991">
    <property type="term" value="C:protein-containing complex"/>
    <property type="evidence" value="ECO:0007669"/>
    <property type="project" value="UniProtKB-ARBA"/>
</dbReference>
<keyword evidence="5" id="KW-0677">Repeat</keyword>
<dbReference type="PROSITE" id="PS50893">
    <property type="entry name" value="ABC_TRANSPORTER_2"/>
    <property type="match status" value="2"/>
</dbReference>
<feature type="transmembrane region" description="Helical" evidence="13">
    <location>
        <begin position="1286"/>
        <end position="1305"/>
    </location>
</feature>
<feature type="transmembrane region" description="Helical" evidence="13">
    <location>
        <begin position="358"/>
        <end position="379"/>
    </location>
</feature>
<feature type="region of interest" description="Disordered" evidence="12">
    <location>
        <begin position="630"/>
        <end position="694"/>
    </location>
</feature>
<feature type="transmembrane region" description="Helical" evidence="13">
    <location>
        <begin position="442"/>
        <end position="461"/>
    </location>
</feature>
<dbReference type="Gene3D" id="1.20.1560.10">
    <property type="entry name" value="ABC transporter type 1, transmembrane domain"/>
    <property type="match status" value="2"/>
</dbReference>
<dbReference type="InterPro" id="IPR000388">
    <property type="entry name" value="ABCC8/9"/>
</dbReference>
<keyword evidence="4 13" id="KW-0812">Transmembrane</keyword>
<accession>A0A914AYC3</accession>
<dbReference type="PANTHER" id="PTHR24223:SF461">
    <property type="entry name" value="ATP-BINDING CASSETTE SUB-FAMILY C MEMBER SUR"/>
    <property type="match status" value="1"/>
</dbReference>
<dbReference type="InterPro" id="IPR036640">
    <property type="entry name" value="ABC1_TM_sf"/>
</dbReference>
<dbReference type="PROSITE" id="PS50929">
    <property type="entry name" value="ABC_TM1F"/>
    <property type="match status" value="2"/>
</dbReference>
<dbReference type="GO" id="GO:0005886">
    <property type="term" value="C:plasma membrane"/>
    <property type="evidence" value="ECO:0007669"/>
    <property type="project" value="UniProtKB-ARBA"/>
</dbReference>
<dbReference type="InterPro" id="IPR003439">
    <property type="entry name" value="ABC_transporter-like_ATP-bd"/>
</dbReference>
<dbReference type="FunFam" id="1.20.1560.10:FF:000010">
    <property type="entry name" value="Multidrug resistance-associated ABC transporter"/>
    <property type="match status" value="1"/>
</dbReference>
<dbReference type="InterPro" id="IPR003593">
    <property type="entry name" value="AAA+_ATPase"/>
</dbReference>
<dbReference type="Pfam" id="PF00005">
    <property type="entry name" value="ABC_tran"/>
    <property type="match status" value="2"/>
</dbReference>
<feature type="transmembrane region" description="Helical" evidence="13">
    <location>
        <begin position="1169"/>
        <end position="1189"/>
    </location>
</feature>
<dbReference type="EnsemblMetazoa" id="XM_038213217.1">
    <property type="protein sequence ID" value="XP_038069145.1"/>
    <property type="gene ID" value="LOC119738353"/>
</dbReference>
<evidence type="ECO:0000256" key="1">
    <source>
        <dbReference type="ARBA" id="ARBA00004141"/>
    </source>
</evidence>
<sequence length="1584" mass="175988">MDPMWEWFCGKNTSYILGSSPTPIEQGINNTCFVNALATIPHAGFVVVASLILLGVGVCSSYRGYNTRYLLRMPGHTFRWIVSVFLIYILLAGLGEGLLSDATYQAWDLPTQPHLYAGSALAIVTTVISLIYYHHMELWELPGMDFLLLLYWILGLMVELLRVMNLYQMDLVDVTIIRFDLCCLTILGYTILILIDLNIIRVKVFGLCQSGPVEFPKDLMNPDVEYMYYYVNFMSQQFFWWVNWLLSLGYKRPLELDDLGDVPERHEAKYNFYKLKKALKVELEKCAKNPGTIPAMWKLYFKVYGVKLIGAGALKLASDFCEFVGPLVIGGLTKYVSTLSYPSDGPPDPPHRVTFNEFFGNGFVLVVLLFCAYCIKIVCLQGHMHRAILQSINVRAALQGLVYEKSLRLSTYATTGGMMTVGQITNHMSTDAMNILFMFQTINYMWSIPMQVIIILILLYVQMGAAALIGAALFLIVFPIQVKIATIISRSQKQLLTHSDERMKQVNELLQGIKLLKMYAWEDLYCKGVEVIREKQLRSLLNVSAGLVFTIFFTAGTPVVVTLVAFGIYTPLTGNTLTPDITFSSLSLFNQLAVPLFLLPFSLFLLVNAIVSTKRLAEFFVAPEVEGIGEDTDELEEGEECQENGETKKLPIESARQANFHQTSSADEADEEEKDEKSGLLDGSKKPPKTDYGSNALRKAMGLEKEEPLDPKVAFKVSRGNFLWDPQGAQPCLTDIDVEIPKGKLTMVVGSVGSGKSSLLASMLGEMTTVSGRVQVGENETIAYAGQKAWLLNATMRDNILFAEKYSANRYKRVIEACALKPDIDILPAGDQTEIGEKGINLSGGQKQRVSVARTMYSSKSVIVLDDPLSALDVHVGRTLLEEGISKWLIGHKKTVILVTHQLQYLNRADLIIVMKDGRIAAQGDLDAIIAADPDMYSEYDQAVKAVSDMESESESGTETLLEREALRRKSAQLIRRVSAQNVVVQPAGKFEGVDDKESGVLIEKEEMERGSVSFKVYGYYFRNVGILLSLVTFCSVLLLSGLQIGTNFWLSAWSEAGLSNETGSSNTKYLAGYAGLSASLLLVRLISSTSLIAASLVAAKTIHQRMLRNLIKAPLRFFDTTPIGRILNRFSNDTTMIDSKLAQTFNSTMGSFMACFSAVIVNTIVMPYFLLFFTPIAIAYYFLQSYFLSSSREMQRLDNTSRSPIFAYFSETLNGLTTIRAYKSQKRFFNTIIERINKNQVAYLYLQTANRWLGVRLDFIGSLIVFTAGMTTLVGALTLGLEPSLVGLAITYSLQIAGFLNLLVRGVADTEMQMNSVERVAFYSNVDNEQYEGREPPDDWPKNGRIQFDRASVRYSADTDPVLRAVTVDIAPGEKVGICGRTGAGKSSLTLALLRVIDIFGGRIVVDGIDIKSVPLKTLRSKLSIIPQDPVLFTGTIRGNLDPLHEKTDSQLWESLEISQLKDVVAELDGGLDALVTEGGENFSVGQRQLFCLARAFLRKSRILIMDEATASIDLETDKLLQKVVITAFADRTVLTIAHRIATILNSDKILVLDEGKVAEFDSPDNLMQLDGSLFASFVRDKQ</sequence>
<feature type="compositionally biased region" description="Acidic residues" evidence="12">
    <location>
        <begin position="630"/>
        <end position="643"/>
    </location>
</feature>
<keyword evidence="17" id="KW-1185">Reference proteome</keyword>
<dbReference type="Gene3D" id="3.40.50.300">
    <property type="entry name" value="P-loop containing nucleotide triphosphate hydrolases"/>
    <property type="match status" value="2"/>
</dbReference>
<comment type="subcellular location">
    <subcellularLocation>
        <location evidence="1">Membrane</location>
        <topology evidence="1">Multi-pass membrane protein</topology>
    </subcellularLocation>
</comment>